<dbReference type="GO" id="GO:0089720">
    <property type="term" value="F:caspase binding"/>
    <property type="evidence" value="ECO:0000318"/>
    <property type="project" value="GO_Central"/>
</dbReference>
<dbReference type="GO" id="GO:0031265">
    <property type="term" value="C:CD95 death-inducing signaling complex"/>
    <property type="evidence" value="ECO:0000318"/>
    <property type="project" value="GO_Central"/>
</dbReference>
<reference evidence="17" key="4">
    <citation type="journal article" date="2012" name="Hum. Mol. Genet.">
        <title>Pax2 regulates a fadd-dependent molecular switch that drives tissue fusion during eye development.</title>
        <authorList>
            <person name="Viringipurampeer I.A."/>
            <person name="Ferreira T."/>
            <person name="DeMaria S."/>
            <person name="Yoon J.J."/>
            <person name="Shan X."/>
            <person name="Moosajee M."/>
            <person name="Gregory-Evans K."/>
            <person name="Ngai J."/>
            <person name="Gregory-Evans C.Y."/>
        </authorList>
    </citation>
    <scope>NUCLEOTIDE SEQUENCE</scope>
    <source>
        <strain evidence="17">Tuebingen</strain>
    </source>
</reference>
<proteinExistence type="evidence at protein level"/>
<dbReference type="Proteomes" id="UP000000437">
    <property type="component" value="Chromosome 7"/>
</dbReference>
<dbReference type="AGR" id="ZFIN:ZDB-GENE-070606-3"/>
<evidence type="ECO:0000256" key="2">
    <source>
        <dbReference type="ARBA" id="ARBA00022490"/>
    </source>
</evidence>
<dbReference type="InterPro" id="IPR011029">
    <property type="entry name" value="DEATH-like_dom_sf"/>
</dbReference>
<evidence type="ECO:0000256" key="7">
    <source>
        <dbReference type="ARBA" id="ARBA00059068"/>
    </source>
</evidence>
<keyword evidence="2" id="KW-0963">Cytoplasm</keyword>
<evidence type="ECO:0000256" key="9">
    <source>
        <dbReference type="ARBA" id="ARBA00069996"/>
    </source>
</evidence>
<dbReference type="RefSeq" id="NP_001373289.1">
    <property type="nucleotide sequence ID" value="NM_001386360.1"/>
</dbReference>
<dbReference type="GeneTree" id="ENSGT00390000002105"/>
<evidence type="ECO:0000259" key="13">
    <source>
        <dbReference type="PROSITE" id="PS50017"/>
    </source>
</evidence>
<dbReference type="GO" id="GO:0045089">
    <property type="term" value="P:positive regulation of innate immune response"/>
    <property type="evidence" value="ECO:0000318"/>
    <property type="project" value="GO_Central"/>
</dbReference>
<dbReference type="OMA" id="CKMNLVA"/>
<dbReference type="Gene3D" id="1.10.533.10">
    <property type="entry name" value="Death Domain, Fas"/>
    <property type="match status" value="2"/>
</dbReference>
<dbReference type="GO" id="GO:0030674">
    <property type="term" value="F:protein-macromolecule adaptor activity"/>
    <property type="evidence" value="ECO:0007669"/>
    <property type="project" value="UniProtKB-ARBA"/>
</dbReference>
<dbReference type="CTD" id="8772"/>
<reference evidence="15 16" key="5">
    <citation type="journal article" date="2013" name="Nature">
        <title>The zebrafish reference genome sequence and its relationship to the human genome.</title>
        <authorList>
            <consortium name="Genome Reference Consortium Zebrafish"/>
            <person name="Howe K."/>
            <person name="Clark M.D."/>
            <person name="Torroja C.F."/>
            <person name="Torrance J."/>
            <person name="Berthelot C."/>
            <person name="Muffato M."/>
            <person name="Collins J.E."/>
            <person name="Humphray S."/>
            <person name="McLaren K."/>
            <person name="Matthews L."/>
            <person name="McLaren S."/>
            <person name="Sealy I."/>
            <person name="Caccamo M."/>
            <person name="Churcher C."/>
            <person name="Scott C."/>
            <person name="Barrett J.C."/>
            <person name="Koch R."/>
            <person name="Rauch G.J."/>
            <person name="White S."/>
            <person name="Chow W."/>
            <person name="Kilian B."/>
            <person name="Quintais L.T."/>
            <person name="Guerra-Assuncao J.A."/>
            <person name="Zhou Y."/>
            <person name="Gu Y."/>
            <person name="Yen J."/>
            <person name="Vogel J.H."/>
            <person name="Eyre T."/>
            <person name="Redmond S."/>
            <person name="Banerjee R."/>
            <person name="Chi J."/>
            <person name="Fu B."/>
            <person name="Langley E."/>
            <person name="Maguire S.F."/>
            <person name="Laird G.K."/>
            <person name="Lloyd D."/>
            <person name="Kenyon E."/>
            <person name="Donaldson S."/>
            <person name="Sehra H."/>
            <person name="Almeida-King J."/>
            <person name="Loveland J."/>
            <person name="Trevanion S."/>
            <person name="Jones M."/>
            <person name="Quail M."/>
            <person name="Willey D."/>
            <person name="Hunt A."/>
            <person name="Burton J."/>
            <person name="Sims S."/>
            <person name="McLay K."/>
            <person name="Plumb B."/>
            <person name="Davis J."/>
            <person name="Clee C."/>
            <person name="Oliver K."/>
            <person name="Clark R."/>
            <person name="Riddle C."/>
            <person name="Elliot D."/>
            <person name="Eliott D."/>
            <person name="Threadgold G."/>
            <person name="Harden G."/>
            <person name="Ware D."/>
            <person name="Begum S."/>
            <person name="Mortimore B."/>
            <person name="Mortimer B."/>
            <person name="Kerry G."/>
            <person name="Heath P."/>
            <person name="Phillimore B."/>
            <person name="Tracey A."/>
            <person name="Corby N."/>
            <person name="Dunn M."/>
            <person name="Johnson C."/>
            <person name="Wood J."/>
            <person name="Clark S."/>
            <person name="Pelan S."/>
            <person name="Griffiths G."/>
            <person name="Smith M."/>
            <person name="Glithero R."/>
            <person name="Howden P."/>
            <person name="Barker N."/>
            <person name="Lloyd C."/>
            <person name="Stevens C."/>
            <person name="Harley J."/>
            <person name="Holt K."/>
            <person name="Panagiotidis G."/>
            <person name="Lovell J."/>
            <person name="Beasley H."/>
            <person name="Henderson C."/>
            <person name="Gordon D."/>
            <person name="Auger K."/>
            <person name="Wright D."/>
            <person name="Collins J."/>
            <person name="Raisen C."/>
            <person name="Dyer L."/>
            <person name="Leung K."/>
            <person name="Robertson L."/>
            <person name="Ambridge K."/>
            <person name="Leongamornlert D."/>
            <person name="McGuire S."/>
            <person name="Gilderthorp R."/>
            <person name="Griffiths C."/>
            <person name="Manthravadi D."/>
            <person name="Nichol S."/>
            <person name="Barker G."/>
            <person name="Whitehead S."/>
            <person name="Kay M."/>
            <person name="Brown J."/>
            <person name="Murnane C."/>
            <person name="Gray E."/>
            <person name="Humphries M."/>
            <person name="Sycamore N."/>
            <person name="Barker D."/>
            <person name="Saunders D."/>
            <person name="Wallis J."/>
            <person name="Babbage A."/>
            <person name="Hammond S."/>
            <person name="Mashreghi-Mohammadi M."/>
            <person name="Barr L."/>
            <person name="Martin S."/>
            <person name="Wray P."/>
            <person name="Ellington A."/>
            <person name="Matthews N."/>
            <person name="Ellwood M."/>
            <person name="Woodmansey R."/>
            <person name="Clark G."/>
            <person name="Cooper J."/>
            <person name="Cooper J."/>
            <person name="Tromans A."/>
            <person name="Grafham D."/>
            <person name="Skuce C."/>
            <person name="Pandian R."/>
            <person name="Andrews R."/>
            <person name="Harrison E."/>
            <person name="Kimberley A."/>
            <person name="Garnett J."/>
            <person name="Fosker N."/>
            <person name="Hall R."/>
            <person name="Garner P."/>
            <person name="Kelly D."/>
            <person name="Bird C."/>
            <person name="Palmer S."/>
            <person name="Gehring I."/>
            <person name="Berger A."/>
            <person name="Dooley C.M."/>
            <person name="Ersan-Urun Z."/>
            <person name="Eser C."/>
            <person name="Geiger H."/>
            <person name="Geisler M."/>
            <person name="Karotki L."/>
            <person name="Kirn A."/>
            <person name="Konantz J."/>
            <person name="Konantz M."/>
            <person name="Oberlander M."/>
            <person name="Rudolph-Geiger S."/>
            <person name="Teucke M."/>
            <person name="Lanz C."/>
            <person name="Raddatz G."/>
            <person name="Osoegawa K."/>
            <person name="Zhu B."/>
            <person name="Rapp A."/>
            <person name="Widaa S."/>
            <person name="Langford C."/>
            <person name="Yang F."/>
            <person name="Schuster S.C."/>
            <person name="Carter N.P."/>
            <person name="Harrow J."/>
            <person name="Ning Z."/>
            <person name="Herrero J."/>
            <person name="Searle S.M."/>
            <person name="Enright A."/>
            <person name="Geisler R."/>
            <person name="Plasterk R.H."/>
            <person name="Lee C."/>
            <person name="Westerfield M."/>
            <person name="de Jong P.J."/>
            <person name="Zon L.I."/>
            <person name="Postlethwait J.H."/>
            <person name="Nusslein-Volhard C."/>
            <person name="Hubbard T.J."/>
            <person name="Roest Crollius H."/>
            <person name="Rogers J."/>
            <person name="Stemple D.L."/>
        </authorList>
    </citation>
    <scope>NUCLEOTIDE SEQUENCE [LARGE SCALE GENOMIC DNA]</scope>
    <source>
        <strain evidence="15 16">Tuebingen</strain>
    </source>
</reference>
<reference evidence="17" key="1">
    <citation type="journal article" date="2006" name="Cell Death Differ.">
        <title>Delineation of the cell-extrinsic apoptosis pathway in the zebrafish.</title>
        <authorList>
            <person name="Eimon P.M."/>
            <person name="Kratz E."/>
            <person name="Varfolomeev E."/>
            <person name="Hymowitz S.G."/>
            <person name="Stern H."/>
            <person name="Zha J."/>
            <person name="Ashkenazi A."/>
        </authorList>
    </citation>
    <scope>NUCLEOTIDE SEQUENCE</scope>
    <source>
        <strain evidence="17">Tuebingen</strain>
    </source>
</reference>
<dbReference type="Bgee" id="ENSDARG00000103021">
    <property type="expression patterns" value="Expressed in intestine and 34 other cell types or tissues"/>
</dbReference>
<dbReference type="AlphaFoldDB" id="A0A0R4IXF0"/>
<accession>A0A8M1QLU8</accession>
<reference evidence="17" key="13">
    <citation type="submission" date="2025-04" db="UniProtKB">
        <authorList>
            <consortium name="RefSeq"/>
        </authorList>
    </citation>
    <scope>IDENTIFICATION</scope>
    <source>
        <strain evidence="17">Tuebingen</strain>
    </source>
</reference>
<evidence type="ECO:0000259" key="14">
    <source>
        <dbReference type="PROSITE" id="PS50168"/>
    </source>
</evidence>
<evidence type="ECO:0000256" key="6">
    <source>
        <dbReference type="ARBA" id="ARBA00022859"/>
    </source>
</evidence>
<dbReference type="FunFam" id="1.10.533.10:FF:000062">
    <property type="entry name" value="Fas-associated via death domain"/>
    <property type="match status" value="1"/>
</dbReference>
<comment type="subcellular location">
    <subcellularLocation>
        <location evidence="1">Cytoplasm</location>
    </subcellularLocation>
</comment>
<reference evidence="17" key="9">
    <citation type="journal article" date="2016" name="Sci. Rep.">
        <title>Transcriptome comparison reveals a genetic network regulating the lower temperature limit in fish.</title>
        <authorList>
            <person name="Hu P."/>
            <person name="Liu M."/>
            <person name="Liu Y."/>
            <person name="Wang J."/>
            <person name="Zhang D."/>
            <person name="Niu H."/>
            <person name="Jiang S."/>
            <person name="Wang J."/>
            <person name="Zhang D."/>
            <person name="Han B."/>
            <person name="Xu Q."/>
            <person name="Chen L."/>
        </authorList>
    </citation>
    <scope>NUCLEOTIDE SEQUENCE</scope>
    <source>
        <strain evidence="17">Tuebingen</strain>
    </source>
</reference>
<evidence type="ECO:0000256" key="3">
    <source>
        <dbReference type="ARBA" id="ARBA00022553"/>
    </source>
</evidence>
<reference evidence="17" key="2">
    <citation type="journal article" date="2007" name="Hum. Mol. Genet.">
        <title>SNP genome scanning localizes oto-dental syndrome to chromosome 11q13 and microdeletions at this locus implicate FGF3 in dental and inner-ear disease and FADD in ocular coloboma.</title>
        <authorList>
            <person name="Gregory-Evans C.Y."/>
            <person name="Moosajee M."/>
            <person name="Hodges M.D."/>
            <person name="Mackay D.S."/>
            <person name="Game L."/>
            <person name="Vargesson N."/>
            <person name="Bloch-Zupan A."/>
            <person name="Ruschendorf F."/>
            <person name="Santos-Pinto L."/>
            <person name="Wackens G."/>
            <person name="Gregory-Evans K."/>
        </authorList>
    </citation>
    <scope>NUCLEOTIDE SEQUENCE</scope>
    <source>
        <strain evidence="17">Tuebingen</strain>
    </source>
</reference>
<protein>
    <recommendedName>
        <fullName evidence="9">FAS-associated death domain protein</fullName>
    </recommendedName>
    <alternativeName>
        <fullName evidence="11">FAS-associating death domain-containing protein</fullName>
    </alternativeName>
    <alternativeName>
        <fullName evidence="10">Fas-associated death domain protein</fullName>
    </alternativeName>
</protein>
<dbReference type="GO" id="GO:0045087">
    <property type="term" value="P:innate immune response"/>
    <property type="evidence" value="ECO:0007669"/>
    <property type="project" value="UniProtKB-KW"/>
</dbReference>
<dbReference type="Pfam" id="PF01335">
    <property type="entry name" value="DED"/>
    <property type="match status" value="1"/>
</dbReference>
<accession>A0A0R4IXF0</accession>
<dbReference type="EMBL" id="CU928764">
    <property type="status" value="NOT_ANNOTATED_CDS"/>
    <property type="molecule type" value="Genomic_DNA"/>
</dbReference>
<keyword evidence="19" id="KW-1267">Proteomics identification</keyword>
<dbReference type="GO" id="GO:0001819">
    <property type="term" value="P:positive regulation of cytokine production"/>
    <property type="evidence" value="ECO:0007669"/>
    <property type="project" value="UniProtKB-ARBA"/>
</dbReference>
<dbReference type="GO" id="GO:0005737">
    <property type="term" value="C:cytoplasm"/>
    <property type="evidence" value="ECO:0007669"/>
    <property type="project" value="UniProtKB-SubCell"/>
</dbReference>
<evidence type="ECO:0000313" key="16">
    <source>
        <dbReference type="Proteomes" id="UP000000437"/>
    </source>
</evidence>
<dbReference type="GeneID" id="562317"/>
<dbReference type="GO" id="GO:0005123">
    <property type="term" value="F:death receptor binding"/>
    <property type="evidence" value="ECO:0000318"/>
    <property type="project" value="GO_Central"/>
</dbReference>
<keyword evidence="3" id="KW-0597">Phosphoprotein</keyword>
<dbReference type="CDD" id="cd08336">
    <property type="entry name" value="DED_FADD"/>
    <property type="match status" value="1"/>
</dbReference>
<keyword evidence="16" id="KW-1185">Reference proteome</keyword>
<dbReference type="SUPFAM" id="SSF47986">
    <property type="entry name" value="DEATH domain"/>
    <property type="match status" value="1"/>
</dbReference>
<reference evidence="17" key="6">
    <citation type="journal article" date="2014" name="J. Biol. Chem.">
        <title>The nuclear pore complex function of Sec13 protein is required for cell survival during retinal development.</title>
        <authorList>
            <person name="Niu X."/>
            <person name="Hong J."/>
            <person name="Zheng X."/>
            <person name="Melville D.B."/>
            <person name="Knapik E.W."/>
            <person name="Meng A."/>
            <person name="Peng J."/>
        </authorList>
    </citation>
    <scope>NUCLEOTIDE SEQUENCE</scope>
    <source>
        <strain evidence="17">Tuebingen</strain>
    </source>
</reference>
<evidence type="ECO:0000256" key="10">
    <source>
        <dbReference type="ARBA" id="ARBA00071128"/>
    </source>
</evidence>
<dbReference type="GO" id="GO:0097191">
    <property type="term" value="P:extrinsic apoptotic signaling pathway"/>
    <property type="evidence" value="ECO:0000318"/>
    <property type="project" value="GO_Central"/>
</dbReference>
<comment type="subunit">
    <text evidence="8">Can self-associate. Component of the AIM2 PANoptosome complex, a multiprotein complex that drives inflammatory cell death (PANoptosis). Component of the death-induced signaling complex (DISC) composed of cell surface receptor FAS/CD95 or TNFRSF1A, adapter protein FADD and the CASP8 protease; recruitment of CASP8 to the complex is required for processing of CASP8 into the p18 and p10 subunits. Interacts (via death domain) with FAS (via death domain). Interacts directly (via DED domain) with NOL3 (via CARD domain); inhibits death-inducing signaling complex (DISC) assembly by inhibiting the increase in FAS-FADD binding induced by FAS activation. Interacts with CFLAR, PEA15 and MBD4. When phosphorylated, part of a complex containing HIPK3 and FAS. May interact with MAVS/IPS1. Interacts with MOCV v-CFLAR protein and PIDD1. Interacts with RIPK1 and TRADD. Interacts with stimulated TNFRSF10B. Interacts with DDX24.</text>
</comment>
<dbReference type="PANTHER" id="PTHR15077">
    <property type="entry name" value="FAS-ASSOCIATING DEATH DOMAIN-CONTAINING PROTEIN FADD"/>
    <property type="match status" value="1"/>
</dbReference>
<dbReference type="ZFIN" id="ZDB-GENE-070606-3">
    <property type="gene designation" value="fadd"/>
</dbReference>
<dbReference type="SMART" id="SM00031">
    <property type="entry name" value="DED"/>
    <property type="match status" value="1"/>
</dbReference>
<dbReference type="PROSITE" id="PS50168">
    <property type="entry name" value="DED"/>
    <property type="match status" value="1"/>
</dbReference>
<dbReference type="GO" id="GO:2001238">
    <property type="term" value="P:positive regulation of extrinsic apoptotic signaling pathway"/>
    <property type="evidence" value="ECO:0007669"/>
    <property type="project" value="UniProtKB-ARBA"/>
</dbReference>
<dbReference type="KEGG" id="dre:562317"/>
<dbReference type="PaxDb" id="7955-ENSDARP00000089060"/>
<dbReference type="Pfam" id="PF00531">
    <property type="entry name" value="Death"/>
    <property type="match status" value="1"/>
</dbReference>
<dbReference type="InterPro" id="IPR016729">
    <property type="entry name" value="FADD"/>
</dbReference>
<reference evidence="17" key="3">
    <citation type="journal article" date="2010" name="J. Biol. Chem.">
        <title>Interruption of cenph causes mitotic failure and embryonic death, and its haploinsufficiency suppresses cancer in zebrafish.</title>
        <authorList>
            <person name="Zhao X."/>
            <person name="Zhao L."/>
            <person name="Tian T."/>
            <person name="Zhang Y."/>
            <person name="Tong J."/>
            <person name="Zheng X."/>
            <person name="Meng A."/>
        </authorList>
    </citation>
    <scope>NUCLEOTIDE SEQUENCE</scope>
    <source>
        <strain evidence="17">Tuebingen</strain>
    </source>
</reference>
<dbReference type="PROSITE" id="PS50017">
    <property type="entry name" value="DEATH_DOMAIN"/>
    <property type="match status" value="1"/>
</dbReference>
<dbReference type="STRING" id="7955.ENSDARP00000140007"/>
<reference evidence="17" key="11">
    <citation type="journal article" date="2019" name="Cells">
        <title>Nucleoporin 62-Like Protein is Required for the Development of Pharyngeal Arches through Regulation of Wnt/beta-Catenin Signaling and Apoptotic Homeostasis in Zebrafish.</title>
        <authorList>
            <person name="Yang X."/>
            <person name="Li X."/>
            <person name="Gu Q."/>
            <person name="Li Q."/>
            <person name="Cui Z."/>
        </authorList>
    </citation>
    <scope>NUCLEOTIDE SEQUENCE</scope>
    <source>
        <strain evidence="17">Tuebingen</strain>
    </source>
</reference>
<feature type="domain" description="DED" evidence="14">
    <location>
        <begin position="5"/>
        <end position="84"/>
    </location>
</feature>
<reference evidence="17" key="12">
    <citation type="journal article" date="2021" name="Phytomedicine">
        <title>Isoliquiritin exert protective effect on telencephalon infarction injury by regulating multi-pathways in zebrafish model of ischemic stroke.</title>
        <authorList>
            <person name="Zhang X.H."/>
            <person name="Zhou C.C."/>
            <person name="Li C.Y."/>
            <person name="Hua Y."/>
            <person name="Li K."/>
            <person name="Wei P."/>
            <person name="He M.F."/>
        </authorList>
    </citation>
    <scope>NUCLEOTIDE SEQUENCE</scope>
    <source>
        <strain evidence="17">Tuebingen</strain>
    </source>
</reference>
<dbReference type="SMART" id="SM00005">
    <property type="entry name" value="DEATH"/>
    <property type="match status" value="1"/>
</dbReference>
<name>A0A0R4IXF0_DANRE</name>
<evidence type="ECO:0000313" key="15">
    <source>
        <dbReference type="Ensembl" id="ENSDARP00000140007"/>
    </source>
</evidence>
<dbReference type="FunFam" id="1.10.533.10:FF:000059">
    <property type="entry name" value="Fas-associated via death domain"/>
    <property type="match status" value="1"/>
</dbReference>
<dbReference type="GO" id="GO:0043065">
    <property type="term" value="P:positive regulation of apoptotic process"/>
    <property type="evidence" value="ECO:0000314"/>
    <property type="project" value="ZFIN"/>
</dbReference>
<evidence type="ECO:0000313" key="17">
    <source>
        <dbReference type="RefSeq" id="NP_001373289.1"/>
    </source>
</evidence>
<evidence type="ECO:0000256" key="1">
    <source>
        <dbReference type="ARBA" id="ARBA00004496"/>
    </source>
</evidence>
<evidence type="ECO:0000256" key="8">
    <source>
        <dbReference type="ARBA" id="ARBA00066149"/>
    </source>
</evidence>
<dbReference type="eggNOG" id="ENOG502S2RV">
    <property type="taxonomic scope" value="Eukaryota"/>
</dbReference>
<organism evidence="15">
    <name type="scientific">Danio rerio</name>
    <name type="common">Zebrafish</name>
    <name type="synonym">Brachydanio rerio</name>
    <dbReference type="NCBI Taxonomy" id="7955"/>
    <lineage>
        <taxon>Eukaryota</taxon>
        <taxon>Metazoa</taxon>
        <taxon>Chordata</taxon>
        <taxon>Craniata</taxon>
        <taxon>Vertebrata</taxon>
        <taxon>Euteleostomi</taxon>
        <taxon>Actinopterygii</taxon>
        <taxon>Neopterygii</taxon>
        <taxon>Teleostei</taxon>
        <taxon>Ostariophysi</taxon>
        <taxon>Cypriniformes</taxon>
        <taxon>Danionidae</taxon>
        <taxon>Danioninae</taxon>
        <taxon>Danio</taxon>
    </lineage>
</organism>
<dbReference type="CDD" id="cd08306">
    <property type="entry name" value="Death_FADD"/>
    <property type="match status" value="1"/>
</dbReference>
<evidence type="ECO:0000313" key="18">
    <source>
        <dbReference type="ZFIN" id="ZDB-GENE-070606-3"/>
    </source>
</evidence>
<dbReference type="InterPro" id="IPR000488">
    <property type="entry name" value="Death_dom"/>
</dbReference>
<evidence type="ECO:0000256" key="12">
    <source>
        <dbReference type="SAM" id="Coils"/>
    </source>
</evidence>
<dbReference type="OrthoDB" id="100767at2759"/>
<keyword evidence="5" id="KW-0053">Apoptosis</keyword>
<sequence length="192" mass="22111">MDKRGFRAMLLEISDKLTDDNVAKLKFLCTDVGIGKKKLEKIDTGIELFECLIERTAIGPENTELLRTLLDKVGQTVLIEKIDDYDRQTSRSPAGGLDAKERERINTATEVVVEQLGKKWPSVGRKLGLQQTQLEGIQEKHSRDLEEQVRELIRQWMRIKKENARVEDLIQALRDCKQNLTADLVERKLREL</sequence>
<keyword evidence="4" id="KW-0399">Innate immunity</keyword>
<dbReference type="Ensembl" id="ENSDART00000172396.2">
    <property type="protein sequence ID" value="ENSDARP00000140007.1"/>
    <property type="gene ID" value="ENSDARG00000103021.2"/>
</dbReference>
<evidence type="ECO:0000256" key="11">
    <source>
        <dbReference type="ARBA" id="ARBA00075696"/>
    </source>
</evidence>
<reference evidence="17" key="10">
    <citation type="journal article" date="2017" name="Arterioscler. Thromb. Vasc. Biol.">
        <title>Zebrafish Model for Functional Screening of Flow-Responsive Genes.</title>
        <authorList>
            <person name="Serbanovic-Canic J."/>
            <person name="de Luca A."/>
            <person name="Warboys C."/>
            <person name="Ferreira P.F."/>
            <person name="Luong L.A."/>
            <person name="Hsiao S."/>
            <person name="Gauci I."/>
            <person name="Mahmoud M."/>
            <person name="Feng S."/>
            <person name="Souilhol C."/>
            <person name="Bowden N."/>
            <person name="Ashton J.P."/>
            <person name="Walczak H."/>
            <person name="Firmin D."/>
            <person name="Krams R."/>
            <person name="Mason J.C."/>
            <person name="Haskard D.O."/>
            <person name="Sherwin S."/>
            <person name="Ridger V."/>
            <person name="Chico T.J."/>
            <person name="Evans P.C."/>
        </authorList>
    </citation>
    <scope>NUCLEOTIDE SEQUENCE</scope>
    <source>
        <strain evidence="17">Tuebingen</strain>
    </source>
</reference>
<dbReference type="InterPro" id="IPR001875">
    <property type="entry name" value="DED_dom"/>
</dbReference>
<gene>
    <name evidence="15 17 18" type="primary">fadd</name>
</gene>
<feature type="domain" description="Death" evidence="13">
    <location>
        <begin position="105"/>
        <end position="189"/>
    </location>
</feature>
<evidence type="ECO:0007829" key="19">
    <source>
        <dbReference type="PeptideAtlas" id="A0A0R4IXF0"/>
    </source>
</evidence>
<dbReference type="SMR" id="A0A0R4IXF0"/>
<evidence type="ECO:0000256" key="4">
    <source>
        <dbReference type="ARBA" id="ARBA00022588"/>
    </source>
</evidence>
<reference evidence="17" key="8">
    <citation type="journal article" date="2016" name="Front. Cell. Infect. Microbiol.">
        <title>Edwardsiella tarda-Induced Inhibition of Apoptosis: A Strategy for Intracellular Survival.</title>
        <authorList>
            <person name="Zhou Z.J."/>
            <person name="Sun L."/>
        </authorList>
    </citation>
    <scope>NUCLEOTIDE SEQUENCE</scope>
    <source>
        <strain evidence="17">Tuebingen</strain>
    </source>
</reference>
<feature type="coiled-coil region" evidence="12">
    <location>
        <begin position="142"/>
        <end position="179"/>
    </location>
</feature>
<comment type="function">
    <text evidence="7">Apoptotic adapter molecule that recruits caspases CASP8 or CASP10 to the activated FAS/CD95 or TNFRSF1A/TNFR-1 receptors. The resulting aggregate called the death-inducing signaling complex (DISC) performs CASP8 proteolytic activation. Active CASP8 initiates the subsequent cascade of caspases mediating apoptosis. Involved in interferon-mediated antiviral immune response, playing a role in the positive regulation of interferon signaling.</text>
</comment>
<keyword evidence="6" id="KW-0391">Immunity</keyword>
<evidence type="ECO:0000256" key="5">
    <source>
        <dbReference type="ARBA" id="ARBA00022703"/>
    </source>
</evidence>
<keyword evidence="12" id="KW-0175">Coiled coil</keyword>
<dbReference type="PANTHER" id="PTHR15077:SF10">
    <property type="entry name" value="FAS-ASSOCIATED DEATH DOMAIN PROTEIN"/>
    <property type="match status" value="1"/>
</dbReference>
<reference evidence="15" key="7">
    <citation type="submission" date="2015-11" db="UniProtKB">
        <authorList>
            <consortium name="Ensembl"/>
        </authorList>
    </citation>
    <scope>IDENTIFICATION</scope>
    <source>
        <strain evidence="15">Tuebingen</strain>
    </source>
</reference>